<accession>A0A9D2Q3W4</accession>
<keyword evidence="2" id="KW-0521">NADP</keyword>
<dbReference type="InterPro" id="IPR024072">
    <property type="entry name" value="DHFR-like_dom_sf"/>
</dbReference>
<sequence>MDGIDEIWPGVRCALTDEQILGLYAPPHGPWLRMNFVESLDGAVTREGRSGGLGGDGDRRVFELLRRWADVVLVGAGTVRTEGYGAMRLSAEAASWRRAHGLAEQPVFALVSGRLDLDPTSSVFVDAPVRPLVLTVEEAPAERRARLAEVADVLDVGGTAVDPRALREVLHARGHERIHSEGGPTLFGTLLAAGVVDELCLTLAPTLEAGDAGRITRFPMAAPTAMEPAGILRSGGELLLRYTRADEATNADSSNGV</sequence>
<dbReference type="Pfam" id="PF01872">
    <property type="entry name" value="RibD_C"/>
    <property type="match status" value="1"/>
</dbReference>
<gene>
    <name evidence="5" type="ORF">H9932_15245</name>
</gene>
<feature type="domain" description="Bacterial bifunctional deaminase-reductase C-terminal" evidence="4">
    <location>
        <begin position="30"/>
        <end position="210"/>
    </location>
</feature>
<dbReference type="PANTHER" id="PTHR38011">
    <property type="entry name" value="DIHYDROFOLATE REDUCTASE FAMILY PROTEIN (AFU_ORTHOLOGUE AFUA_8G06820)"/>
    <property type="match status" value="1"/>
</dbReference>
<reference evidence="5" key="1">
    <citation type="journal article" date="2021" name="PeerJ">
        <title>Extensive microbial diversity within the chicken gut microbiome revealed by metagenomics and culture.</title>
        <authorList>
            <person name="Gilroy R."/>
            <person name="Ravi A."/>
            <person name="Getino M."/>
            <person name="Pursley I."/>
            <person name="Horton D.L."/>
            <person name="Alikhan N.F."/>
            <person name="Baker D."/>
            <person name="Gharbi K."/>
            <person name="Hall N."/>
            <person name="Watson M."/>
            <person name="Adriaenssens E.M."/>
            <person name="Foster-Nyarko E."/>
            <person name="Jarju S."/>
            <person name="Secka A."/>
            <person name="Antonio M."/>
            <person name="Oren A."/>
            <person name="Chaudhuri R.R."/>
            <person name="La Ragione R."/>
            <person name="Hildebrand F."/>
            <person name="Pallen M.J."/>
        </authorList>
    </citation>
    <scope>NUCLEOTIDE SEQUENCE</scope>
    <source>
        <strain evidence="5">CHK130-7132</strain>
    </source>
</reference>
<name>A0A9D2Q3W4_9MICO</name>
<dbReference type="GO" id="GO:0008703">
    <property type="term" value="F:5-amino-6-(5-phosphoribosylamino)uracil reductase activity"/>
    <property type="evidence" value="ECO:0007669"/>
    <property type="project" value="InterPro"/>
</dbReference>
<evidence type="ECO:0000256" key="1">
    <source>
        <dbReference type="ARBA" id="ARBA00005104"/>
    </source>
</evidence>
<evidence type="ECO:0000313" key="6">
    <source>
        <dbReference type="Proteomes" id="UP000823854"/>
    </source>
</evidence>
<evidence type="ECO:0000256" key="2">
    <source>
        <dbReference type="ARBA" id="ARBA00022857"/>
    </source>
</evidence>
<dbReference type="PANTHER" id="PTHR38011:SF7">
    <property type="entry name" value="2,5-DIAMINO-6-RIBOSYLAMINO-4(3H)-PYRIMIDINONE 5'-PHOSPHATE REDUCTASE"/>
    <property type="match status" value="1"/>
</dbReference>
<dbReference type="EMBL" id="DWWC01000325">
    <property type="protein sequence ID" value="HJC71015.1"/>
    <property type="molecule type" value="Genomic_DNA"/>
</dbReference>
<dbReference type="GO" id="GO:0009231">
    <property type="term" value="P:riboflavin biosynthetic process"/>
    <property type="evidence" value="ECO:0007669"/>
    <property type="project" value="InterPro"/>
</dbReference>
<dbReference type="InterPro" id="IPR002734">
    <property type="entry name" value="RibDG_C"/>
</dbReference>
<proteinExistence type="predicted"/>
<dbReference type="AlphaFoldDB" id="A0A9D2Q3W4"/>
<dbReference type="SUPFAM" id="SSF53597">
    <property type="entry name" value="Dihydrofolate reductase-like"/>
    <property type="match status" value="1"/>
</dbReference>
<dbReference type="Proteomes" id="UP000823854">
    <property type="component" value="Unassembled WGS sequence"/>
</dbReference>
<comment type="caution">
    <text evidence="5">The sequence shown here is derived from an EMBL/GenBank/DDBJ whole genome shotgun (WGS) entry which is preliminary data.</text>
</comment>
<reference evidence="5" key="2">
    <citation type="submission" date="2021-04" db="EMBL/GenBank/DDBJ databases">
        <authorList>
            <person name="Gilroy R."/>
        </authorList>
    </citation>
    <scope>NUCLEOTIDE SEQUENCE</scope>
    <source>
        <strain evidence="5">CHK130-7132</strain>
    </source>
</reference>
<comment type="pathway">
    <text evidence="1">Cofactor biosynthesis; riboflavin biosynthesis.</text>
</comment>
<evidence type="ECO:0000256" key="3">
    <source>
        <dbReference type="ARBA" id="ARBA00023002"/>
    </source>
</evidence>
<dbReference type="Gene3D" id="3.40.430.10">
    <property type="entry name" value="Dihydrofolate Reductase, subunit A"/>
    <property type="match status" value="1"/>
</dbReference>
<dbReference type="InterPro" id="IPR050765">
    <property type="entry name" value="Riboflavin_Biosynth_HTPR"/>
</dbReference>
<protein>
    <submittedName>
        <fullName evidence="5">Pyrimidine reductase family protein</fullName>
    </submittedName>
</protein>
<evidence type="ECO:0000259" key="4">
    <source>
        <dbReference type="Pfam" id="PF01872"/>
    </source>
</evidence>
<evidence type="ECO:0000313" key="5">
    <source>
        <dbReference type="EMBL" id="HJC71015.1"/>
    </source>
</evidence>
<keyword evidence="3" id="KW-0560">Oxidoreductase</keyword>
<organism evidence="5 6">
    <name type="scientific">Candidatus Brachybacterium intestinipullorum</name>
    <dbReference type="NCBI Taxonomy" id="2838512"/>
    <lineage>
        <taxon>Bacteria</taxon>
        <taxon>Bacillati</taxon>
        <taxon>Actinomycetota</taxon>
        <taxon>Actinomycetes</taxon>
        <taxon>Micrococcales</taxon>
        <taxon>Dermabacteraceae</taxon>
        <taxon>Brachybacterium</taxon>
    </lineage>
</organism>